<evidence type="ECO:0000313" key="4">
    <source>
        <dbReference type="EMBL" id="OBJ90466.1"/>
    </source>
</evidence>
<dbReference type="InterPro" id="IPR048054">
    <property type="entry name" value="PecA_C"/>
</dbReference>
<evidence type="ECO:0000259" key="2">
    <source>
        <dbReference type="Pfam" id="PF00934"/>
    </source>
</evidence>
<dbReference type="GO" id="GO:0004190">
    <property type="term" value="F:aspartic-type endopeptidase activity"/>
    <property type="evidence" value="ECO:0007669"/>
    <property type="project" value="InterPro"/>
</dbReference>
<proteinExistence type="predicted"/>
<organism evidence="4 5">
    <name type="scientific">Mycobacterium asiaticum</name>
    <dbReference type="NCBI Taxonomy" id="1790"/>
    <lineage>
        <taxon>Bacteria</taxon>
        <taxon>Bacillati</taxon>
        <taxon>Actinomycetota</taxon>
        <taxon>Actinomycetes</taxon>
        <taxon>Mycobacteriales</taxon>
        <taxon>Mycobacteriaceae</taxon>
        <taxon>Mycobacterium</taxon>
    </lineage>
</organism>
<protein>
    <submittedName>
        <fullName evidence="4">Uncharacterized protein</fullName>
    </submittedName>
</protein>
<dbReference type="Pfam" id="PF21526">
    <property type="entry name" value="PGRS"/>
    <property type="match status" value="1"/>
</dbReference>
<comment type="caution">
    <text evidence="4">The sequence shown here is derived from an EMBL/GenBank/DDBJ whole genome shotgun (WGS) entry which is preliminary data.</text>
</comment>
<dbReference type="EMBL" id="LZLM01000007">
    <property type="protein sequence ID" value="OBJ90466.1"/>
    <property type="molecule type" value="Genomic_DNA"/>
</dbReference>
<dbReference type="Gene3D" id="2.40.70.10">
    <property type="entry name" value="Acid Proteases"/>
    <property type="match status" value="1"/>
</dbReference>
<dbReference type="Pfam" id="PF00934">
    <property type="entry name" value="PE"/>
    <property type="match status" value="1"/>
</dbReference>
<name>A0A1A3L2R9_MYCAS</name>
<dbReference type="AlphaFoldDB" id="A0A1A3L2R9"/>
<dbReference type="NCBIfam" id="NF038019">
    <property type="entry name" value="PE_process_PecA"/>
    <property type="match status" value="1"/>
</dbReference>
<gene>
    <name evidence="4" type="ORF">A5640_24320</name>
</gene>
<dbReference type="InterPro" id="IPR000084">
    <property type="entry name" value="PE-PGRS_N"/>
</dbReference>
<feature type="domain" description="PE" evidence="2">
    <location>
        <begin position="4"/>
        <end position="93"/>
    </location>
</feature>
<feature type="region of interest" description="Disordered" evidence="1">
    <location>
        <begin position="148"/>
        <end position="170"/>
    </location>
</feature>
<dbReference type="InterPro" id="IPR038332">
    <property type="entry name" value="PPE_sf"/>
</dbReference>
<dbReference type="Proteomes" id="UP000093925">
    <property type="component" value="Unassembled WGS sequence"/>
</dbReference>
<sequence>MSFLAVAPDWLSAATADLQGIGSALNSASVAAAAPTTGLAAAAADEVSTAIATLFGEFGDEFQLVNAQVSAFHQQFVTALNAATNSYAIAEAASTGTLLDPAIDQFWGVINAPTQFLLGRPLVGNGTPGTAANPNGGAGGILWGNGGDGFSPLTGPGGNGGPAGLIGNGGQGGTGGTAANVFGRDVGGRGGTGGLLWGNPGFSGAGWDGKTVPMPTVAVTEPTVNLSLNGHQTGPILVDTGSRGLVVQMQDVGGPLGLLRMGLPTGLNISGYSGGLTYLYATFPATVDFGNGLVTSPTGVNVVLFSLPTSPFAINAYFTEFLKNPFTTPFDAYFATAGVDGVLGVGPNAVGPGPSIPNAALPGNLNHGVLINMPAQQMQFGPNTLPNPINNVPIAGAPISTLYVTVNGGTPIAVPSIIDSGGVYGTIPSSVIGSGTLPPNTEIYVYDSPAKTNLLYHFNTDDYQPTVISSGLMNTGYLPFSQQQIYLDYTTPGGTTIFDHPATP</sequence>
<dbReference type="InterPro" id="IPR048996">
    <property type="entry name" value="PGRS_rpt"/>
</dbReference>
<accession>A0A1A3L2R9</accession>
<dbReference type="InterPro" id="IPR021109">
    <property type="entry name" value="Peptidase_aspartic_dom_sf"/>
</dbReference>
<dbReference type="Gene3D" id="1.10.287.850">
    <property type="entry name" value="HP0062-like domain"/>
    <property type="match status" value="1"/>
</dbReference>
<evidence type="ECO:0000256" key="1">
    <source>
        <dbReference type="SAM" id="MobiDB-lite"/>
    </source>
</evidence>
<feature type="domain" description="PE cleavage protein A C-terminal" evidence="3">
    <location>
        <begin position="211"/>
        <end position="495"/>
    </location>
</feature>
<reference evidence="4 5" key="1">
    <citation type="submission" date="2016-06" db="EMBL/GenBank/DDBJ databases">
        <authorList>
            <person name="Kjaerup R.B."/>
            <person name="Dalgaard T.S."/>
            <person name="Juul-Madsen H.R."/>
        </authorList>
    </citation>
    <scope>NUCLEOTIDE SEQUENCE [LARGE SCALE GENOMIC DNA]</scope>
    <source>
        <strain evidence="4 5">1276495.2</strain>
    </source>
</reference>
<evidence type="ECO:0000313" key="5">
    <source>
        <dbReference type="Proteomes" id="UP000093925"/>
    </source>
</evidence>
<dbReference type="SUPFAM" id="SSF140459">
    <property type="entry name" value="PE/PPE dimer-like"/>
    <property type="match status" value="1"/>
</dbReference>
<dbReference type="Pfam" id="PF20729">
    <property type="entry name" value="PE-PGRS_C"/>
    <property type="match status" value="1"/>
</dbReference>
<evidence type="ECO:0000259" key="3">
    <source>
        <dbReference type="Pfam" id="PF20729"/>
    </source>
</evidence>